<feature type="non-terminal residue" evidence="2">
    <location>
        <position position="1"/>
    </location>
</feature>
<evidence type="ECO:0000256" key="1">
    <source>
        <dbReference type="SAM" id="Phobius"/>
    </source>
</evidence>
<reference evidence="2" key="1">
    <citation type="journal article" date="2014" name="Front. Microbiol.">
        <title>High frequency of phylogenetically diverse reductive dehalogenase-homologous genes in deep subseafloor sedimentary metagenomes.</title>
        <authorList>
            <person name="Kawai M."/>
            <person name="Futagami T."/>
            <person name="Toyoda A."/>
            <person name="Takaki Y."/>
            <person name="Nishi S."/>
            <person name="Hori S."/>
            <person name="Arai W."/>
            <person name="Tsubouchi T."/>
            <person name="Morono Y."/>
            <person name="Uchiyama I."/>
            <person name="Ito T."/>
            <person name="Fujiyama A."/>
            <person name="Inagaki F."/>
            <person name="Takami H."/>
        </authorList>
    </citation>
    <scope>NUCLEOTIDE SEQUENCE</scope>
    <source>
        <strain evidence="2">Expedition CK06-06</strain>
    </source>
</reference>
<dbReference type="AlphaFoldDB" id="X1A267"/>
<feature type="transmembrane region" description="Helical" evidence="1">
    <location>
        <begin position="56"/>
        <end position="77"/>
    </location>
</feature>
<keyword evidence="1" id="KW-0812">Transmembrane</keyword>
<feature type="transmembrane region" description="Helical" evidence="1">
    <location>
        <begin position="12"/>
        <end position="36"/>
    </location>
</feature>
<comment type="caution">
    <text evidence="2">The sequence shown here is derived from an EMBL/GenBank/DDBJ whole genome shotgun (WGS) entry which is preliminary data.</text>
</comment>
<accession>X1A267</accession>
<dbReference type="EMBL" id="BART01014615">
    <property type="protein sequence ID" value="GAG75834.1"/>
    <property type="molecule type" value="Genomic_DNA"/>
</dbReference>
<keyword evidence="1" id="KW-1133">Transmembrane helix</keyword>
<evidence type="ECO:0000313" key="2">
    <source>
        <dbReference type="EMBL" id="GAG75834.1"/>
    </source>
</evidence>
<proteinExistence type="predicted"/>
<feature type="non-terminal residue" evidence="2">
    <location>
        <position position="131"/>
    </location>
</feature>
<organism evidence="2">
    <name type="scientific">marine sediment metagenome</name>
    <dbReference type="NCBI Taxonomy" id="412755"/>
    <lineage>
        <taxon>unclassified sequences</taxon>
        <taxon>metagenomes</taxon>
        <taxon>ecological metagenomes</taxon>
    </lineage>
</organism>
<gene>
    <name evidence="2" type="ORF">S01H4_29003</name>
</gene>
<keyword evidence="1" id="KW-0472">Membrane</keyword>
<protein>
    <submittedName>
        <fullName evidence="2">Uncharacterized protein</fullName>
    </submittedName>
</protein>
<name>X1A267_9ZZZZ</name>
<sequence length="131" mass="13581">RRGLYTGLRKKPITMAGAFAVSAFGTPLISGAKYGVVRLAGAIPKLKKAAPLAKGVAWTSGITLAGAYGVSVGKRILLAPGRFEKGRVSGEIIATEGAPFVGGISAGKRLAFPIEYRVGFEKGLQALPLKR</sequence>